<sequence>MSNDYIDKCFSILPYIPTHVREYLCNYEESTLQPNSLECYGVVMMVDVSGYSKLASNLAQKGSIGPELLSNSMNGYLDKMIKIIISYKGDLVKFAGDALIICWSIEDTNKYQYIMHEEYEEIKSALSLNAIRCSFQMLTELSKYTVEIDDLKIDLSIHIGLGIGTIFNVHVGGYPGRWEHFISGNAVNQVTKILDIAKAGQVAISAQFYKQLSKICNMSDLNLMSHSKGIMILEGTINNIKQIFILKSIFYKLPNIINLINIKCNEYSDIPKMEKEKLFLNNLSQSTYSNQNEEVKAIIIKIMTNELKYSNIMNAINEYIGIIQGKQISETENSLSYINMNALINKYSNKMSESVYNMWKEYINEGALSKIESGTKNLIKFSELRRITTVFVKINNIRFESSDDLSLAQESLDAVQRALILQEGILRQFLVDDKGAIILIYFGLPPLSHENDAQVGIEAALEICKNMKRVNDDFTIGVGTGITWVGGIGNEDRADYSVVGDSVNMAARLMMKAKKNTILCDEETYKLTKEIISYKFQGTLQVKGKSQSIAAYQPVNSTSMPIHLPKITTEIELIGREEEIEKIEKLLVNYSTKCEGKTLLVQGIEGLGLMPLAEFLIKEARKNHINTCTSIARKLEKTTIYSAYKSIIVEIINICQMLQQKKPFDNNQLNVIERTQNKSGKYHSNDSIRSSKEDVQFFFQDKLSPRSYRFSISSKPRNSINMQDVEASSSLDSVDTDINNIKERKLSFFRTKIKETLHYLGEDPKLVQLFNLMFPNIILGNEDMNDDDTENRIMEFNNLLIRIMTKLTYKTPLIIVIDQLQYLDPISWKLTELLYKSPAKMLICLFTCPESYYSSKEKGLESLKSISKSKRTVNIVLGSVSEDATCEIIKDLCTIKFQKKCTGVSESILKVIYERTQGTPIYIRRMTTWILELPQFKLSNDGSLTIEKKADNPVDLETIVPSGDIEAIVVAQFDKLNSDYQEFLKVASVVGQFKIIDIKNFINTQYKKDYEFLKSEDEYDIGNNVTPDLLFKNLDKYGFLKVIYQDCNFWLESIYAFSSDMIQKAIYTLNTFSKREEIHLYFANFFEEEYLLNPDRHDLLVSIYEHYSHSPDKQKTKIYLEKVCKYYFKLKSMEEAIKYYRILFKLFRYDQYSTEFSSVNNLTLSEWHKQIGEAYLVIQKYKEAENHIIVSLQLMEIQIPKGKFNLWWLMKSVNRKNNILYQNNFEAKHCKISKNEKKYKIIKGCLLLLSEIYNYLHKQNLFKISIKMALAWSSKLKVDIKYVLILSMYSMELIACAIDEKHNFQVGTAALNKAKELLEHFDSNISYENLLIHDSLGQCYFILGDWKNSLMHWDSLINKSMKLNELALWDKGIIMKAFTEFHSGNRESCVKTSIEMLNKRKSWKNQCLAYASLFMDFILQNEEEDMTPVLSIIKNLRELAEKMNSTNYSIQLVFYGLVGQVYYRFGVSLIDNELSGLTKIVTYLDRLGHPSWGALISFPHLLDLLYNSYYKGVFMTDTKERTLCLGILYVLISLLENYFASYLICIPVLALARGLTYLISGDYELAINTWKTGLIDKNEEKLSNIRLPYFTGVIYGLIKKFSLDQTEKENAEKMYNDIGNMFSYAFGDIEDVPLEKRHTCLYLNDNIRNKVYVELLSKSNVNVQTSRSVNYITQQQNILSLDMKSNLACENIHHGIPNRSNNLLQSYQRNKLINSNINTTSRNT</sequence>
<dbReference type="GO" id="GO:0009190">
    <property type="term" value="P:cyclic nucleotide biosynthetic process"/>
    <property type="evidence" value="ECO:0007669"/>
    <property type="project" value="InterPro"/>
</dbReference>
<dbReference type="STRING" id="1754190.A0A1Y2C251"/>
<dbReference type="OrthoDB" id="2115703at2759"/>
<organism evidence="4 5">
    <name type="scientific">Neocallimastix californiae</name>
    <dbReference type="NCBI Taxonomy" id="1754190"/>
    <lineage>
        <taxon>Eukaryota</taxon>
        <taxon>Fungi</taxon>
        <taxon>Fungi incertae sedis</taxon>
        <taxon>Chytridiomycota</taxon>
        <taxon>Chytridiomycota incertae sedis</taxon>
        <taxon>Neocallimastigomycetes</taxon>
        <taxon>Neocallimastigales</taxon>
        <taxon>Neocallimastigaceae</taxon>
        <taxon>Neocallimastix</taxon>
    </lineage>
</organism>
<dbReference type="InterPro" id="IPR029787">
    <property type="entry name" value="Nucleotide_cyclase"/>
</dbReference>
<comment type="caution">
    <text evidence="4">The sequence shown here is derived from an EMBL/GenBank/DDBJ whole genome shotgun (WGS) entry which is preliminary data.</text>
</comment>
<dbReference type="Pfam" id="PF00211">
    <property type="entry name" value="Guanylate_cyc"/>
    <property type="match status" value="2"/>
</dbReference>
<dbReference type="PANTHER" id="PTHR16305:SF28">
    <property type="entry name" value="GUANYLATE CYCLASE DOMAIN-CONTAINING PROTEIN"/>
    <property type="match status" value="1"/>
</dbReference>
<dbReference type="Gene3D" id="3.30.70.1230">
    <property type="entry name" value="Nucleotide cyclase"/>
    <property type="match status" value="2"/>
</dbReference>
<evidence type="ECO:0000256" key="2">
    <source>
        <dbReference type="ARBA" id="ARBA00022840"/>
    </source>
</evidence>
<dbReference type="PANTHER" id="PTHR16305">
    <property type="entry name" value="TESTICULAR SOLUBLE ADENYLYL CYCLASE"/>
    <property type="match status" value="1"/>
</dbReference>
<dbReference type="EMBL" id="MCOG01000125">
    <property type="protein sequence ID" value="ORY41118.1"/>
    <property type="molecule type" value="Genomic_DNA"/>
</dbReference>
<reference evidence="4 5" key="1">
    <citation type="submission" date="2016-08" db="EMBL/GenBank/DDBJ databases">
        <title>A Parts List for Fungal Cellulosomes Revealed by Comparative Genomics.</title>
        <authorList>
            <consortium name="DOE Joint Genome Institute"/>
            <person name="Haitjema C.H."/>
            <person name="Gilmore S.P."/>
            <person name="Henske J.K."/>
            <person name="Solomon K.V."/>
            <person name="De Groot R."/>
            <person name="Kuo A."/>
            <person name="Mondo S.J."/>
            <person name="Salamov A.A."/>
            <person name="Labutti K."/>
            <person name="Zhao Z."/>
            <person name="Chiniquy J."/>
            <person name="Barry K."/>
            <person name="Brewer H.M."/>
            <person name="Purvine S.O."/>
            <person name="Wright A.T."/>
            <person name="Boxma B."/>
            <person name="Van Alen T."/>
            <person name="Hackstein J.H."/>
            <person name="Baker S.E."/>
            <person name="Grigoriev I.V."/>
            <person name="O'Malley M.A."/>
        </authorList>
    </citation>
    <scope>NUCLEOTIDE SEQUENCE [LARGE SCALE GENOMIC DNA]</scope>
    <source>
        <strain evidence="4 5">G1</strain>
    </source>
</reference>
<dbReference type="Proteomes" id="UP000193920">
    <property type="component" value="Unassembled WGS sequence"/>
</dbReference>
<keyword evidence="2" id="KW-0067">ATP-binding</keyword>
<protein>
    <recommendedName>
        <fullName evidence="3">Guanylate cyclase domain-containing protein</fullName>
    </recommendedName>
</protein>
<dbReference type="GO" id="GO:0035556">
    <property type="term" value="P:intracellular signal transduction"/>
    <property type="evidence" value="ECO:0007669"/>
    <property type="project" value="InterPro"/>
</dbReference>
<accession>A0A1Y2C251</accession>
<keyword evidence="5" id="KW-1185">Reference proteome</keyword>
<feature type="domain" description="Guanylate cyclase" evidence="3">
    <location>
        <begin position="42"/>
        <end position="194"/>
    </location>
</feature>
<dbReference type="PROSITE" id="PS50125">
    <property type="entry name" value="GUANYLATE_CYCLASE_2"/>
    <property type="match status" value="2"/>
</dbReference>
<evidence type="ECO:0000256" key="1">
    <source>
        <dbReference type="ARBA" id="ARBA00022741"/>
    </source>
</evidence>
<evidence type="ECO:0000259" key="3">
    <source>
        <dbReference type="PROSITE" id="PS50125"/>
    </source>
</evidence>
<proteinExistence type="predicted"/>
<feature type="domain" description="Guanylate cyclase" evidence="3">
    <location>
        <begin position="378"/>
        <end position="510"/>
    </location>
</feature>
<evidence type="ECO:0000313" key="5">
    <source>
        <dbReference type="Proteomes" id="UP000193920"/>
    </source>
</evidence>
<dbReference type="SUPFAM" id="SSF55073">
    <property type="entry name" value="Nucleotide cyclase"/>
    <property type="match status" value="2"/>
</dbReference>
<dbReference type="GO" id="GO:0005524">
    <property type="term" value="F:ATP binding"/>
    <property type="evidence" value="ECO:0007669"/>
    <property type="project" value="UniProtKB-KW"/>
</dbReference>
<gene>
    <name evidence="4" type="ORF">LY90DRAFT_672065</name>
</gene>
<dbReference type="GO" id="GO:0005737">
    <property type="term" value="C:cytoplasm"/>
    <property type="evidence" value="ECO:0007669"/>
    <property type="project" value="TreeGrafter"/>
</dbReference>
<dbReference type="SUPFAM" id="SSF52540">
    <property type="entry name" value="P-loop containing nucleoside triphosphate hydrolases"/>
    <property type="match status" value="1"/>
</dbReference>
<evidence type="ECO:0000313" key="4">
    <source>
        <dbReference type="EMBL" id="ORY41118.1"/>
    </source>
</evidence>
<dbReference type="InterPro" id="IPR027417">
    <property type="entry name" value="P-loop_NTPase"/>
</dbReference>
<dbReference type="GO" id="GO:0004016">
    <property type="term" value="F:adenylate cyclase activity"/>
    <property type="evidence" value="ECO:0007669"/>
    <property type="project" value="TreeGrafter"/>
</dbReference>
<keyword evidence="1" id="KW-0547">Nucleotide-binding</keyword>
<dbReference type="CDD" id="cd07302">
    <property type="entry name" value="CHD"/>
    <property type="match status" value="2"/>
</dbReference>
<dbReference type="InterPro" id="IPR001054">
    <property type="entry name" value="A/G_cyclase"/>
</dbReference>
<name>A0A1Y2C251_9FUNG</name>